<dbReference type="AlphaFoldDB" id="A0A2P2IT38"/>
<accession>A0A2P2IT38</accession>
<reference evidence="1" key="1">
    <citation type="submission" date="2018-02" db="EMBL/GenBank/DDBJ databases">
        <title>Rhizophora mucronata_Transcriptome.</title>
        <authorList>
            <person name="Meera S.P."/>
            <person name="Sreeshan A."/>
            <person name="Augustine A."/>
        </authorList>
    </citation>
    <scope>NUCLEOTIDE SEQUENCE</scope>
    <source>
        <tissue evidence="1">Leaf</tissue>
    </source>
</reference>
<evidence type="ECO:0000313" key="1">
    <source>
        <dbReference type="EMBL" id="MBW84357.1"/>
    </source>
</evidence>
<dbReference type="EMBL" id="GGEC01003874">
    <property type="protein sequence ID" value="MBW84357.1"/>
    <property type="molecule type" value="Transcribed_RNA"/>
</dbReference>
<organism evidence="1">
    <name type="scientific">Rhizophora mucronata</name>
    <name type="common">Asiatic mangrove</name>
    <dbReference type="NCBI Taxonomy" id="61149"/>
    <lineage>
        <taxon>Eukaryota</taxon>
        <taxon>Viridiplantae</taxon>
        <taxon>Streptophyta</taxon>
        <taxon>Embryophyta</taxon>
        <taxon>Tracheophyta</taxon>
        <taxon>Spermatophyta</taxon>
        <taxon>Magnoliopsida</taxon>
        <taxon>eudicotyledons</taxon>
        <taxon>Gunneridae</taxon>
        <taxon>Pentapetalae</taxon>
        <taxon>rosids</taxon>
        <taxon>fabids</taxon>
        <taxon>Malpighiales</taxon>
        <taxon>Rhizophoraceae</taxon>
        <taxon>Rhizophora</taxon>
    </lineage>
</organism>
<sequence>MAAFLNLPLQIPSSKKLSMSLAVDTRIRQTGEVK</sequence>
<protein>
    <submittedName>
        <fullName evidence="1">CesA5A-like</fullName>
    </submittedName>
</protein>
<name>A0A2P2IT38_RHIMU</name>
<proteinExistence type="predicted"/>